<evidence type="ECO:0000313" key="10">
    <source>
        <dbReference type="Proteomes" id="UP000664601"/>
    </source>
</evidence>
<evidence type="ECO:0000256" key="3">
    <source>
        <dbReference type="ARBA" id="ARBA00022490"/>
    </source>
</evidence>
<sequence>MVMDVRLARIDDRLIHGQVATVWSKATGVERILVVSDEVAHDELRKFLLKQAAPPGIKSNVITKKKLVEIYHDQLFDQLKVMLLFAIPQDVLEVVEAGVELTSINIGGMRFLEGKKMVTNFISLDEEDVKCFMKLADRGIELETRKVPSDRKNDLIQQIQKEKMLPQNPVTGS</sequence>
<evidence type="ECO:0000256" key="1">
    <source>
        <dbReference type="ARBA" id="ARBA00004496"/>
    </source>
</evidence>
<protein>
    <submittedName>
        <fullName evidence="9">PTS sugar transporter subunit IIB</fullName>
    </submittedName>
</protein>
<proteinExistence type="predicted"/>
<dbReference type="SUPFAM" id="SSF52728">
    <property type="entry name" value="PTS IIb component"/>
    <property type="match status" value="1"/>
</dbReference>
<dbReference type="Gene3D" id="3.40.35.10">
    <property type="entry name" value="Phosphotransferase system, sorbose subfamily IIB component"/>
    <property type="match status" value="1"/>
</dbReference>
<evidence type="ECO:0000256" key="6">
    <source>
        <dbReference type="ARBA" id="ARBA00022683"/>
    </source>
</evidence>
<dbReference type="InterPro" id="IPR004720">
    <property type="entry name" value="PTS_IIB_sorbose-sp"/>
</dbReference>
<evidence type="ECO:0000313" key="9">
    <source>
        <dbReference type="EMBL" id="MBO1305014.1"/>
    </source>
</evidence>
<evidence type="ECO:0000256" key="5">
    <source>
        <dbReference type="ARBA" id="ARBA00022679"/>
    </source>
</evidence>
<dbReference type="PROSITE" id="PS51101">
    <property type="entry name" value="PTS_EIIB_TYPE_4"/>
    <property type="match status" value="1"/>
</dbReference>
<evidence type="ECO:0000256" key="2">
    <source>
        <dbReference type="ARBA" id="ARBA00022448"/>
    </source>
</evidence>
<dbReference type="Proteomes" id="UP000664601">
    <property type="component" value="Unassembled WGS sequence"/>
</dbReference>
<comment type="subcellular location">
    <subcellularLocation>
        <location evidence="1">Cytoplasm</location>
    </subcellularLocation>
</comment>
<evidence type="ECO:0000259" key="8">
    <source>
        <dbReference type="PROSITE" id="PS51101"/>
    </source>
</evidence>
<dbReference type="NCBIfam" id="TIGR00854">
    <property type="entry name" value="pts-sorbose"/>
    <property type="match status" value="1"/>
</dbReference>
<evidence type="ECO:0000256" key="4">
    <source>
        <dbReference type="ARBA" id="ARBA00022597"/>
    </source>
</evidence>
<name>A0ABS3L9A6_9ENTE</name>
<dbReference type="CDD" id="cd00001">
    <property type="entry name" value="PTS_IIB_man"/>
    <property type="match status" value="1"/>
</dbReference>
<keyword evidence="4 9" id="KW-0762">Sugar transport</keyword>
<keyword evidence="10" id="KW-1185">Reference proteome</keyword>
<keyword evidence="5" id="KW-0808">Transferase</keyword>
<dbReference type="RefSeq" id="WP_207671960.1">
    <property type="nucleotide sequence ID" value="NZ_JAFREM010000004.1"/>
</dbReference>
<dbReference type="Pfam" id="PF03830">
    <property type="entry name" value="PTSIIB_sorb"/>
    <property type="match status" value="1"/>
</dbReference>
<dbReference type="InterPro" id="IPR018455">
    <property type="entry name" value="PTS_IIB_sorbose-sp_subgr"/>
</dbReference>
<keyword evidence="6" id="KW-0598">Phosphotransferase system</keyword>
<keyword evidence="2" id="KW-0813">Transport</keyword>
<keyword evidence="3" id="KW-0963">Cytoplasm</keyword>
<evidence type="ECO:0000256" key="7">
    <source>
        <dbReference type="ARBA" id="ARBA00022777"/>
    </source>
</evidence>
<organism evidence="9 10">
    <name type="scientific">Candidatus Enterococcus moelleringii</name>
    <dbReference type="NCBI Taxonomy" id="2815325"/>
    <lineage>
        <taxon>Bacteria</taxon>
        <taxon>Bacillati</taxon>
        <taxon>Bacillota</taxon>
        <taxon>Bacilli</taxon>
        <taxon>Lactobacillales</taxon>
        <taxon>Enterococcaceae</taxon>
        <taxon>Enterococcus</taxon>
    </lineage>
</organism>
<dbReference type="EMBL" id="JAFREM010000004">
    <property type="protein sequence ID" value="MBO1305014.1"/>
    <property type="molecule type" value="Genomic_DNA"/>
</dbReference>
<feature type="domain" description="PTS EIIB type-4" evidence="8">
    <location>
        <begin position="1"/>
        <end position="166"/>
    </location>
</feature>
<keyword evidence="7" id="KW-0418">Kinase</keyword>
<dbReference type="InterPro" id="IPR036667">
    <property type="entry name" value="PTS_IIB_sorbose-sp_sf"/>
</dbReference>
<reference evidence="9 10" key="1">
    <citation type="submission" date="2021-03" db="EMBL/GenBank/DDBJ databases">
        <title>Enterococcal diversity collection.</title>
        <authorList>
            <person name="Gilmore M.S."/>
            <person name="Schwartzman J."/>
            <person name="Van Tyne D."/>
            <person name="Martin M."/>
            <person name="Earl A.M."/>
            <person name="Manson A.L."/>
            <person name="Straub T."/>
            <person name="Salamzade R."/>
            <person name="Saavedra J."/>
            <person name="Lebreton F."/>
            <person name="Prichula J."/>
            <person name="Schaufler K."/>
            <person name="Gaca A."/>
            <person name="Sgardioli B."/>
            <person name="Wagenaar J."/>
            <person name="Strong T."/>
        </authorList>
    </citation>
    <scope>NUCLEOTIDE SEQUENCE [LARGE SCALE GENOMIC DNA]</scope>
    <source>
        <strain evidence="9 10">669A</strain>
    </source>
</reference>
<gene>
    <name evidence="9" type="ORF">JZO70_02490</name>
</gene>
<accession>A0ABS3L9A6</accession>
<comment type="caution">
    <text evidence="9">The sequence shown here is derived from an EMBL/GenBank/DDBJ whole genome shotgun (WGS) entry which is preliminary data.</text>
</comment>